<dbReference type="GO" id="GO:0097746">
    <property type="term" value="P:blood vessel diameter maintenance"/>
    <property type="evidence" value="ECO:0007669"/>
    <property type="project" value="UniProtKB-KW"/>
</dbReference>
<dbReference type="SMART" id="SM00183">
    <property type="entry name" value="NAT_PEP"/>
    <property type="match status" value="1"/>
</dbReference>
<dbReference type="PANTHER" id="PTHR12167">
    <property type="entry name" value="C-TYPE NATRIURETIC PEPTIDE"/>
    <property type="match status" value="1"/>
</dbReference>
<dbReference type="GO" id="GO:0006182">
    <property type="term" value="P:cGMP biosynthetic process"/>
    <property type="evidence" value="ECO:0007669"/>
    <property type="project" value="TreeGrafter"/>
</dbReference>
<evidence type="ECO:0000256" key="8">
    <source>
        <dbReference type="RuleBase" id="RU003686"/>
    </source>
</evidence>
<organism evidence="9 10">
    <name type="scientific">Onychostoma macrolepis</name>
    <dbReference type="NCBI Taxonomy" id="369639"/>
    <lineage>
        <taxon>Eukaryota</taxon>
        <taxon>Metazoa</taxon>
        <taxon>Chordata</taxon>
        <taxon>Craniata</taxon>
        <taxon>Vertebrata</taxon>
        <taxon>Euteleostomi</taxon>
        <taxon>Actinopterygii</taxon>
        <taxon>Neopterygii</taxon>
        <taxon>Teleostei</taxon>
        <taxon>Ostariophysi</taxon>
        <taxon>Cypriniformes</taxon>
        <taxon>Cyprinidae</taxon>
        <taxon>Acrossocheilinae</taxon>
        <taxon>Onychostoma</taxon>
    </lineage>
</organism>
<evidence type="ECO:0000313" key="10">
    <source>
        <dbReference type="Proteomes" id="UP000579812"/>
    </source>
</evidence>
<dbReference type="InterPro" id="IPR030480">
    <property type="entry name" value="Natr_peptide_CS"/>
</dbReference>
<keyword evidence="10" id="KW-1185">Reference proteome</keyword>
<comment type="similarity">
    <text evidence="2 8">Belongs to the natriuretic peptide family.</text>
</comment>
<proteinExistence type="inferred from homology"/>
<dbReference type="GO" id="GO:0007168">
    <property type="term" value="P:receptor guanylyl cyclase signaling pathway"/>
    <property type="evidence" value="ECO:0007669"/>
    <property type="project" value="TreeGrafter"/>
</dbReference>
<evidence type="ECO:0000256" key="7">
    <source>
        <dbReference type="ARBA" id="ARBA00023157"/>
    </source>
</evidence>
<dbReference type="PRINTS" id="PR00713">
    <property type="entry name" value="CNATPEPTIDE"/>
</dbReference>
<protein>
    <recommendedName>
        <fullName evidence="11">C-type natriuretic peptide 3</fullName>
    </recommendedName>
</protein>
<dbReference type="Pfam" id="PF00212">
    <property type="entry name" value="ANP"/>
    <property type="match status" value="1"/>
</dbReference>
<reference evidence="9 10" key="1">
    <citation type="submission" date="2020-04" db="EMBL/GenBank/DDBJ databases">
        <title>Chromosome-level genome assembly of a cyprinid fish Onychostoma macrolepis by integration of Nanopore Sequencing, Bionano and Hi-C technology.</title>
        <authorList>
            <person name="Wang D."/>
        </authorList>
    </citation>
    <scope>NUCLEOTIDE SEQUENCE [LARGE SCALE GENOMIC DNA]</scope>
    <source>
        <strain evidence="9">SWU-2019</strain>
        <tissue evidence="9">Muscle</tissue>
    </source>
</reference>
<keyword evidence="4" id="KW-0165">Cleavage on pair of basic residues</keyword>
<dbReference type="PANTHER" id="PTHR12167:SF5">
    <property type="entry name" value="C-TYPE NATRIURETIC PEPTIDE 3-LIKE PRECURSOR"/>
    <property type="match status" value="1"/>
</dbReference>
<dbReference type="GO" id="GO:0005576">
    <property type="term" value="C:extracellular region"/>
    <property type="evidence" value="ECO:0007669"/>
    <property type="project" value="UniProtKB-SubCell"/>
</dbReference>
<dbReference type="EMBL" id="JAAMOB010000008">
    <property type="protein sequence ID" value="KAF4109596.1"/>
    <property type="molecule type" value="Genomic_DNA"/>
</dbReference>
<evidence type="ECO:0000256" key="6">
    <source>
        <dbReference type="ARBA" id="ARBA00022858"/>
    </source>
</evidence>
<evidence type="ECO:0000256" key="3">
    <source>
        <dbReference type="ARBA" id="ARBA00022525"/>
    </source>
</evidence>
<name>A0A7J6CQQ8_9TELE</name>
<dbReference type="PROSITE" id="PS00263">
    <property type="entry name" value="NATRIURETIC_PEPTIDE"/>
    <property type="match status" value="1"/>
</dbReference>
<evidence type="ECO:0000256" key="5">
    <source>
        <dbReference type="ARBA" id="ARBA00022702"/>
    </source>
</evidence>
<evidence type="ECO:0000256" key="2">
    <source>
        <dbReference type="ARBA" id="ARBA00009041"/>
    </source>
</evidence>
<dbReference type="Proteomes" id="UP000579812">
    <property type="component" value="Unassembled WGS sequence"/>
</dbReference>
<comment type="caution">
    <text evidence="9">The sequence shown here is derived from an EMBL/GenBank/DDBJ whole genome shotgun (WGS) entry which is preliminary data.</text>
</comment>
<evidence type="ECO:0008006" key="11">
    <source>
        <dbReference type="Google" id="ProtNLM"/>
    </source>
</evidence>
<dbReference type="GO" id="GO:0005179">
    <property type="term" value="F:hormone activity"/>
    <property type="evidence" value="ECO:0007669"/>
    <property type="project" value="UniProtKB-KW"/>
</dbReference>
<evidence type="ECO:0000313" key="9">
    <source>
        <dbReference type="EMBL" id="KAF4109596.1"/>
    </source>
</evidence>
<evidence type="ECO:0000256" key="4">
    <source>
        <dbReference type="ARBA" id="ARBA00022685"/>
    </source>
</evidence>
<dbReference type="AlphaFoldDB" id="A0A7J6CQQ8"/>
<comment type="subcellular location">
    <subcellularLocation>
        <location evidence="1 8">Secreted</location>
    </subcellularLocation>
</comment>
<keyword evidence="6 8" id="KW-0838">Vasoactive</keyword>
<dbReference type="InterPro" id="IPR000663">
    <property type="entry name" value="Natr_peptide"/>
</dbReference>
<sequence length="280" mass="30995">MSPTLTCLEVWKLAESLLEMTVLTFQQIMCRSRGQTCHLSDRRENLFSPPARSRIWGVVAAEGPDTFHPKKGSAVGQIEPAAPASHDKTQECRSSEIEDAADRLNVQQTVLCFIIWFAGFSRRNKSAHLDTVLGYERRVKAAAHSHHLQTTSATMIANSISIFCVSSLLLLNLVGAKPVTSLQSLKQLLDEEVNTPFMESEESVMEQKDARSEKSALDEQMWDSDARNSAMAGKDSAIERLLGDLLSTSKRSWSRFKKGGLRSCFGVRLERIGSFSGLGC</sequence>
<gene>
    <name evidence="9" type="ORF">G5714_008848</name>
</gene>
<keyword evidence="5" id="KW-0372">Hormone</keyword>
<keyword evidence="3" id="KW-0964">Secreted</keyword>
<keyword evidence="7" id="KW-1015">Disulfide bond</keyword>
<dbReference type="InterPro" id="IPR002406">
    <property type="entry name" value="C_natriurtcpep"/>
</dbReference>
<accession>A0A7J6CQQ8</accession>
<evidence type="ECO:0000256" key="1">
    <source>
        <dbReference type="ARBA" id="ARBA00004613"/>
    </source>
</evidence>